<evidence type="ECO:0000313" key="3">
    <source>
        <dbReference type="Proteomes" id="UP000175989"/>
    </source>
</evidence>
<name>A0A1E7WC32_9BURK</name>
<dbReference type="AlphaFoldDB" id="A0A1E7WC32"/>
<proteinExistence type="predicted"/>
<protein>
    <submittedName>
        <fullName evidence="2">D-aminopeptidase</fullName>
        <ecNumber evidence="2">3.4.11.19</ecNumber>
    </submittedName>
</protein>
<dbReference type="InterPro" id="IPR001466">
    <property type="entry name" value="Beta-lactam-related"/>
</dbReference>
<dbReference type="Gene3D" id="3.40.710.10">
    <property type="entry name" value="DD-peptidase/beta-lactamase superfamily"/>
    <property type="match status" value="1"/>
</dbReference>
<dbReference type="Proteomes" id="UP000175989">
    <property type="component" value="Unassembled WGS sequence"/>
</dbReference>
<dbReference type="EMBL" id="LROM01000131">
    <property type="protein sequence ID" value="OEZ94529.1"/>
    <property type="molecule type" value="Genomic_DNA"/>
</dbReference>
<sequence length="349" mass="38919">MSVNVGGRVDASLMHTPLIQHFQYLQSTLPGDGPGFSALVLEHGEVTFELHHGLASLELGVPLSARSMYYLASESKQFTAAAIMQLVQAGRIALDDDVCVHSPELAGFEQPFALRSLLNHSSGIPDYFQFLQCQPGRHEADYFSNREIMALITRMDQVAMPTGTAHRYSNSNYILLAALVERLSGQPLARYVKEQLLQPLGMKHSGFDDDRQNVLPHRVFSYEEDAARPFGYKQQLGNANTVGDGGMVASVEELVLWEREWHRQWAEPGSVLRAMLEPSALQDGSIPDYRCGLEWVQHDGHDVVFHGGSLWGFNTILLRLPQRQQSVILLANTDRVDRDWQQLVAAALA</sequence>
<dbReference type="PANTHER" id="PTHR46825:SF9">
    <property type="entry name" value="BETA-LACTAMASE-RELATED DOMAIN-CONTAINING PROTEIN"/>
    <property type="match status" value="1"/>
</dbReference>
<dbReference type="Pfam" id="PF00144">
    <property type="entry name" value="Beta-lactamase"/>
    <property type="match status" value="1"/>
</dbReference>
<evidence type="ECO:0000313" key="2">
    <source>
        <dbReference type="EMBL" id="OEZ94529.1"/>
    </source>
</evidence>
<keyword evidence="2" id="KW-0031">Aminopeptidase</keyword>
<feature type="domain" description="Beta-lactamase-related" evidence="1">
    <location>
        <begin position="33"/>
        <end position="339"/>
    </location>
</feature>
<accession>A0A1E7WC32</accession>
<dbReference type="InterPro" id="IPR012338">
    <property type="entry name" value="Beta-lactam/transpept-like"/>
</dbReference>
<reference evidence="3" key="1">
    <citation type="journal article" date="2016" name="Front. Microbiol.">
        <title>Molecular Keys to the Janthinobacterium and Duganella spp. Interaction with the Plant Pathogen Fusarium graminearum.</title>
        <authorList>
            <person name="Haack F.S."/>
            <person name="Poehlein A."/>
            <person name="Kroger C."/>
            <person name="Voigt C.A."/>
            <person name="Piepenbring M."/>
            <person name="Bode H.B."/>
            <person name="Daniel R."/>
            <person name="Schafer W."/>
            <person name="Streit W.R."/>
        </authorList>
    </citation>
    <scope>NUCLEOTIDE SEQUENCE [LARGE SCALE GENOMIC DNA]</scope>
    <source>
        <strain evidence="3">T54</strain>
    </source>
</reference>
<dbReference type="PATRIC" id="fig|762836.4.peg.4611"/>
<keyword evidence="2" id="KW-0645">Protease</keyword>
<dbReference type="InterPro" id="IPR050491">
    <property type="entry name" value="AmpC-like"/>
</dbReference>
<dbReference type="SUPFAM" id="SSF56601">
    <property type="entry name" value="beta-lactamase/transpeptidase-like"/>
    <property type="match status" value="1"/>
</dbReference>
<gene>
    <name evidence="2" type="primary">dap</name>
    <name evidence="2" type="ORF">DUPY_44820</name>
</gene>
<organism evidence="2 3">
    <name type="scientific">Duganella phyllosphaerae</name>
    <dbReference type="NCBI Taxonomy" id="762836"/>
    <lineage>
        <taxon>Bacteria</taxon>
        <taxon>Pseudomonadati</taxon>
        <taxon>Pseudomonadota</taxon>
        <taxon>Betaproteobacteria</taxon>
        <taxon>Burkholderiales</taxon>
        <taxon>Oxalobacteraceae</taxon>
        <taxon>Telluria group</taxon>
        <taxon>Duganella</taxon>
    </lineage>
</organism>
<dbReference type="EC" id="3.4.11.19" evidence="2"/>
<keyword evidence="3" id="KW-1185">Reference proteome</keyword>
<dbReference type="GO" id="GO:0004177">
    <property type="term" value="F:aminopeptidase activity"/>
    <property type="evidence" value="ECO:0007669"/>
    <property type="project" value="UniProtKB-KW"/>
</dbReference>
<evidence type="ECO:0000259" key="1">
    <source>
        <dbReference type="Pfam" id="PF00144"/>
    </source>
</evidence>
<dbReference type="PANTHER" id="PTHR46825">
    <property type="entry name" value="D-ALANYL-D-ALANINE-CARBOXYPEPTIDASE/ENDOPEPTIDASE AMPH"/>
    <property type="match status" value="1"/>
</dbReference>
<keyword evidence="2" id="KW-0378">Hydrolase</keyword>
<comment type="caution">
    <text evidence="2">The sequence shown here is derived from an EMBL/GenBank/DDBJ whole genome shotgun (WGS) entry which is preliminary data.</text>
</comment>